<sequence length="260" mass="29102">MMTTTSEQAEEFDYTSFPRRLNLGCGFTRLEGYLNVDFQALHSPDLVADVCDLSMLPADYYTEILAQDVLEHLSRFRLPALLREWNRLLEMDGLLHFRVPSLLDLAKLFELEENQTAARHEALLQCLFGTQAYPGDYHLNSFTHLTLTAALSAAGFDLVSVTVMDDWLFDGVARKCARREPDPCTALLRIREPGALIAASYQSLLGRAADAEGLEFYRHALESGRLTPEHFLTALHASPEYRARQAPNEAQNEPGAEPGA</sequence>
<protein>
    <recommendedName>
        <fullName evidence="1">DUF4214 domain-containing protein</fullName>
    </recommendedName>
</protein>
<dbReference type="InterPro" id="IPR025282">
    <property type="entry name" value="DUF4214"/>
</dbReference>
<evidence type="ECO:0000313" key="3">
    <source>
        <dbReference type="Proteomes" id="UP001432180"/>
    </source>
</evidence>
<dbReference type="RefSeq" id="WP_328986169.1">
    <property type="nucleotide sequence ID" value="NZ_CP121472.1"/>
</dbReference>
<proteinExistence type="predicted"/>
<name>A0ABZ0S358_9GAMM</name>
<dbReference type="InterPro" id="IPR029063">
    <property type="entry name" value="SAM-dependent_MTases_sf"/>
</dbReference>
<dbReference type="EMBL" id="CP121472">
    <property type="protein sequence ID" value="WPL15606.1"/>
    <property type="molecule type" value="Genomic_DNA"/>
</dbReference>
<dbReference type="InterPro" id="IPR038255">
    <property type="entry name" value="PBS_linker_sf"/>
</dbReference>
<keyword evidence="3" id="KW-1185">Reference proteome</keyword>
<dbReference type="Proteomes" id="UP001432180">
    <property type="component" value="Chromosome"/>
</dbReference>
<dbReference type="Gene3D" id="3.40.50.150">
    <property type="entry name" value="Vaccinia Virus protein VP39"/>
    <property type="match status" value="1"/>
</dbReference>
<evidence type="ECO:0000259" key="1">
    <source>
        <dbReference type="Pfam" id="PF13946"/>
    </source>
</evidence>
<reference evidence="2 3" key="1">
    <citation type="journal article" date="2023" name="Microorganisms">
        <title>Thiorhodovibrio frisius and Trv. litoralis spp. nov., Two Novel Members from a Clade of Fastidious Purple Sulfur Bacteria That Exhibit Unique Red-Shifted Light-Harvesting Capabilities.</title>
        <authorList>
            <person name="Methner A."/>
            <person name="Kuzyk S.B."/>
            <person name="Petersen J."/>
            <person name="Bauer S."/>
            <person name="Brinkmann H."/>
            <person name="Sichau K."/>
            <person name="Wanner G."/>
            <person name="Wolf J."/>
            <person name="Neumann-Schaal M."/>
            <person name="Henke P."/>
            <person name="Tank M."/>
            <person name="Sproer C."/>
            <person name="Bunk B."/>
            <person name="Overmann J."/>
        </authorList>
    </citation>
    <scope>NUCLEOTIDE SEQUENCE [LARGE SCALE GENOMIC DNA]</scope>
    <source>
        <strain evidence="2 3">DSM 6702</strain>
    </source>
</reference>
<accession>A0ABZ0S358</accession>
<dbReference type="SUPFAM" id="SSF53335">
    <property type="entry name" value="S-adenosyl-L-methionine-dependent methyltransferases"/>
    <property type="match status" value="1"/>
</dbReference>
<organism evidence="2 3">
    <name type="scientific">Thiorhodovibrio winogradskyi</name>
    <dbReference type="NCBI Taxonomy" id="77007"/>
    <lineage>
        <taxon>Bacteria</taxon>
        <taxon>Pseudomonadati</taxon>
        <taxon>Pseudomonadota</taxon>
        <taxon>Gammaproteobacteria</taxon>
        <taxon>Chromatiales</taxon>
        <taxon>Chromatiaceae</taxon>
        <taxon>Thiorhodovibrio</taxon>
    </lineage>
</organism>
<dbReference type="Pfam" id="PF13946">
    <property type="entry name" value="DUF4214"/>
    <property type="match status" value="1"/>
</dbReference>
<evidence type="ECO:0000313" key="2">
    <source>
        <dbReference type="EMBL" id="WPL15606.1"/>
    </source>
</evidence>
<feature type="domain" description="DUF4214" evidence="1">
    <location>
        <begin position="197"/>
        <end position="243"/>
    </location>
</feature>
<dbReference type="Gene3D" id="1.10.3130.20">
    <property type="entry name" value="Phycobilisome linker domain"/>
    <property type="match status" value="1"/>
</dbReference>
<gene>
    <name evidence="2" type="ORF">Thiowin_00508</name>
</gene>